<reference evidence="1 2" key="1">
    <citation type="submission" date="2020-03" db="EMBL/GenBank/DDBJ databases">
        <title>Genomic Encyclopedia of Type Strains, Phase IV (KMG-IV): sequencing the most valuable type-strain genomes for metagenomic binning, comparative biology and taxonomic classification.</title>
        <authorList>
            <person name="Goeker M."/>
        </authorList>
    </citation>
    <scope>NUCLEOTIDE SEQUENCE [LARGE SCALE GENOMIC DNA]</scope>
    <source>
        <strain evidence="1 2">DSM 25229</strain>
    </source>
</reference>
<sequence length="256" mass="28973">MLQGKKLVQSMFARRGYRIVRSESDVRYRPVAADARNSASLLHEILPVVQHNALTGEWPTPEFLENYFDADRLAMARLLLDQCDAEDVEIAGKRVLDIGCHAGCLLRLMHARYKETSLFGCDISDVKLAMAKRACPDAELFFSALSDLPRSSRYDVVFLMEVLEHTVDPEAVVRRLLDIVSATGTLILTVPDGRRDQFPAKEYHAEFDSYAGHINFWSPESWHYFLARIAPEWKLRTGTLSTGHLFAALSMKNKAN</sequence>
<dbReference type="PANTHER" id="PTHR43861">
    <property type="entry name" value="TRANS-ACONITATE 2-METHYLTRANSFERASE-RELATED"/>
    <property type="match status" value="1"/>
</dbReference>
<dbReference type="GO" id="GO:0032259">
    <property type="term" value="P:methylation"/>
    <property type="evidence" value="ECO:0007669"/>
    <property type="project" value="UniProtKB-KW"/>
</dbReference>
<dbReference type="PANTHER" id="PTHR43861:SF6">
    <property type="entry name" value="METHYLTRANSFERASE TYPE 11"/>
    <property type="match status" value="1"/>
</dbReference>
<dbReference type="Gene3D" id="3.40.50.150">
    <property type="entry name" value="Vaccinia Virus protein VP39"/>
    <property type="match status" value="1"/>
</dbReference>
<dbReference type="InterPro" id="IPR029063">
    <property type="entry name" value="SAM-dependent_MTases_sf"/>
</dbReference>
<gene>
    <name evidence="1" type="ORF">GGR90_000804</name>
</gene>
<dbReference type="SUPFAM" id="SSF53335">
    <property type="entry name" value="S-adenosyl-L-methionine-dependent methyltransferases"/>
    <property type="match status" value="1"/>
</dbReference>
<dbReference type="CDD" id="cd02440">
    <property type="entry name" value="AdoMet_MTases"/>
    <property type="match status" value="1"/>
</dbReference>
<dbReference type="EMBL" id="JAATIT010000001">
    <property type="protein sequence ID" value="NJB88652.1"/>
    <property type="molecule type" value="Genomic_DNA"/>
</dbReference>
<dbReference type="RefSeq" id="WP_167919540.1">
    <property type="nucleotide sequence ID" value="NZ_JAATIT010000001.1"/>
</dbReference>
<evidence type="ECO:0000313" key="1">
    <source>
        <dbReference type="EMBL" id="NJB88652.1"/>
    </source>
</evidence>
<evidence type="ECO:0000313" key="2">
    <source>
        <dbReference type="Proteomes" id="UP000535078"/>
    </source>
</evidence>
<comment type="caution">
    <text evidence="1">The sequence shown here is derived from an EMBL/GenBank/DDBJ whole genome shotgun (WGS) entry which is preliminary data.</text>
</comment>
<keyword evidence="1" id="KW-0489">Methyltransferase</keyword>
<dbReference type="GO" id="GO:0008168">
    <property type="term" value="F:methyltransferase activity"/>
    <property type="evidence" value="ECO:0007669"/>
    <property type="project" value="UniProtKB-KW"/>
</dbReference>
<dbReference type="Proteomes" id="UP000535078">
    <property type="component" value="Unassembled WGS sequence"/>
</dbReference>
<dbReference type="AlphaFoldDB" id="A0A7X6B8E6"/>
<keyword evidence="1" id="KW-0808">Transferase</keyword>
<keyword evidence="2" id="KW-1185">Reference proteome</keyword>
<name>A0A7X6B8E6_9SPHN</name>
<organism evidence="1 2">
    <name type="scientific">Sphingopyxis italica</name>
    <dbReference type="NCBI Taxonomy" id="1129133"/>
    <lineage>
        <taxon>Bacteria</taxon>
        <taxon>Pseudomonadati</taxon>
        <taxon>Pseudomonadota</taxon>
        <taxon>Alphaproteobacteria</taxon>
        <taxon>Sphingomonadales</taxon>
        <taxon>Sphingomonadaceae</taxon>
        <taxon>Sphingopyxis</taxon>
    </lineage>
</organism>
<accession>A0A7X6B8E6</accession>
<dbReference type="Pfam" id="PF13489">
    <property type="entry name" value="Methyltransf_23"/>
    <property type="match status" value="1"/>
</dbReference>
<proteinExistence type="predicted"/>
<protein>
    <submittedName>
        <fullName evidence="1">2-polyprenyl-3-methyl-5-hydroxy-6-metoxy-1, 4-benzoquinol methylase</fullName>
    </submittedName>
</protein>